<evidence type="ECO:0000256" key="7">
    <source>
        <dbReference type="ARBA" id="ARBA00022960"/>
    </source>
</evidence>
<dbReference type="InterPro" id="IPR000291">
    <property type="entry name" value="D-Ala_lig_Van_CS"/>
</dbReference>
<sequence>MQFKTIAVVFGGASNESEISVITGTMCANVLKYGGEDVLPIYISPSGGMYCGEELADISVFKRGEELKSTRCIVEGGGVYIFNKRGKIKKFVPIYAAINCCHGGLGEGGGVGGLFALAGIPMAGGDIFGGAAFLNKHLTKIILKGLDVCALPSYSACRKEDFAAAKALTGLPAIIKPSRLGSSIGISVARTDEEYIAAIESALCYDEIALCESFLAERREINCAACFMGGKIVLSQCEEAFASNGMLSFDDKYSGGGRSVIPADIPQEIENSIKNTVFAIYSRLNLRGIIRFDFIVSGENVYLSEVNTVPGSLAWYLFAPSFKKFYPILKGVIEQAVSDFSAEHSKLLLKTGILASVPSGSKLK</sequence>
<evidence type="ECO:0000256" key="2">
    <source>
        <dbReference type="ARBA" id="ARBA00010871"/>
    </source>
</evidence>
<evidence type="ECO:0000256" key="5">
    <source>
        <dbReference type="ARBA" id="ARBA00022741"/>
    </source>
</evidence>
<dbReference type="AlphaFoldDB" id="A0A9D1MJM1"/>
<keyword evidence="3" id="KW-0963">Cytoplasm</keyword>
<feature type="domain" description="ATP-grasp" evidence="11">
    <location>
        <begin position="140"/>
        <end position="337"/>
    </location>
</feature>
<keyword evidence="4" id="KW-0436">Ligase</keyword>
<dbReference type="GO" id="GO:0005524">
    <property type="term" value="F:ATP binding"/>
    <property type="evidence" value="ECO:0007669"/>
    <property type="project" value="UniProtKB-UniRule"/>
</dbReference>
<keyword evidence="6 10" id="KW-0067">ATP-binding</keyword>
<dbReference type="GO" id="GO:0005737">
    <property type="term" value="C:cytoplasm"/>
    <property type="evidence" value="ECO:0007669"/>
    <property type="project" value="UniProtKB-SubCell"/>
</dbReference>
<accession>A0A9D1MJM1</accession>
<dbReference type="InterPro" id="IPR011127">
    <property type="entry name" value="Dala_Dala_lig_N"/>
</dbReference>
<dbReference type="GO" id="GO:0009252">
    <property type="term" value="P:peptidoglycan biosynthetic process"/>
    <property type="evidence" value="ECO:0007669"/>
    <property type="project" value="UniProtKB-KW"/>
</dbReference>
<dbReference type="Pfam" id="PF01820">
    <property type="entry name" value="Dala_Dala_lig_N"/>
    <property type="match status" value="1"/>
</dbReference>
<dbReference type="SUPFAM" id="SSF56059">
    <property type="entry name" value="Glutathione synthetase ATP-binding domain-like"/>
    <property type="match status" value="1"/>
</dbReference>
<dbReference type="Gene3D" id="3.40.50.20">
    <property type="match status" value="1"/>
</dbReference>
<reference evidence="12" key="1">
    <citation type="submission" date="2020-10" db="EMBL/GenBank/DDBJ databases">
        <authorList>
            <person name="Gilroy R."/>
        </authorList>
    </citation>
    <scope>NUCLEOTIDE SEQUENCE</scope>
    <source>
        <strain evidence="12">CHK195-12923</strain>
    </source>
</reference>
<dbReference type="InterPro" id="IPR016185">
    <property type="entry name" value="PreATP-grasp_dom_sf"/>
</dbReference>
<proteinExistence type="inferred from homology"/>
<keyword evidence="9" id="KW-0961">Cell wall biogenesis/degradation</keyword>
<comment type="caution">
    <text evidence="12">The sequence shown here is derived from an EMBL/GenBank/DDBJ whole genome shotgun (WGS) entry which is preliminary data.</text>
</comment>
<dbReference type="PANTHER" id="PTHR23132">
    <property type="entry name" value="D-ALANINE--D-ALANINE LIGASE"/>
    <property type="match status" value="1"/>
</dbReference>
<evidence type="ECO:0000256" key="3">
    <source>
        <dbReference type="ARBA" id="ARBA00022490"/>
    </source>
</evidence>
<reference evidence="12" key="2">
    <citation type="journal article" date="2021" name="PeerJ">
        <title>Extensive microbial diversity within the chicken gut microbiome revealed by metagenomics and culture.</title>
        <authorList>
            <person name="Gilroy R."/>
            <person name="Ravi A."/>
            <person name="Getino M."/>
            <person name="Pursley I."/>
            <person name="Horton D.L."/>
            <person name="Alikhan N.F."/>
            <person name="Baker D."/>
            <person name="Gharbi K."/>
            <person name="Hall N."/>
            <person name="Watson M."/>
            <person name="Adriaenssens E.M."/>
            <person name="Foster-Nyarko E."/>
            <person name="Jarju S."/>
            <person name="Secka A."/>
            <person name="Antonio M."/>
            <person name="Oren A."/>
            <person name="Chaudhuri R.R."/>
            <person name="La Ragione R."/>
            <person name="Hildebrand F."/>
            <person name="Pallen M.J."/>
        </authorList>
    </citation>
    <scope>NUCLEOTIDE SEQUENCE</scope>
    <source>
        <strain evidence="12">CHK195-12923</strain>
    </source>
</reference>
<evidence type="ECO:0000313" key="13">
    <source>
        <dbReference type="Proteomes" id="UP000824110"/>
    </source>
</evidence>
<evidence type="ECO:0000256" key="9">
    <source>
        <dbReference type="ARBA" id="ARBA00023316"/>
    </source>
</evidence>
<dbReference type="InterPro" id="IPR011761">
    <property type="entry name" value="ATP-grasp"/>
</dbReference>
<evidence type="ECO:0000256" key="10">
    <source>
        <dbReference type="PROSITE-ProRule" id="PRU00409"/>
    </source>
</evidence>
<dbReference type="EMBL" id="DVNE01000024">
    <property type="protein sequence ID" value="HIU61517.1"/>
    <property type="molecule type" value="Genomic_DNA"/>
</dbReference>
<dbReference type="Gene3D" id="3.30.470.20">
    <property type="entry name" value="ATP-grasp fold, B domain"/>
    <property type="match status" value="1"/>
</dbReference>
<evidence type="ECO:0000259" key="11">
    <source>
        <dbReference type="PROSITE" id="PS50975"/>
    </source>
</evidence>
<evidence type="ECO:0000256" key="1">
    <source>
        <dbReference type="ARBA" id="ARBA00004496"/>
    </source>
</evidence>
<dbReference type="GO" id="GO:0046872">
    <property type="term" value="F:metal ion binding"/>
    <property type="evidence" value="ECO:0007669"/>
    <property type="project" value="InterPro"/>
</dbReference>
<dbReference type="PANTHER" id="PTHR23132:SF23">
    <property type="entry name" value="D-ALANINE--D-ALANINE LIGASE B"/>
    <property type="match status" value="1"/>
</dbReference>
<dbReference type="GO" id="GO:0071555">
    <property type="term" value="P:cell wall organization"/>
    <property type="evidence" value="ECO:0007669"/>
    <property type="project" value="UniProtKB-KW"/>
</dbReference>
<dbReference type="Gene3D" id="3.30.1490.20">
    <property type="entry name" value="ATP-grasp fold, A domain"/>
    <property type="match status" value="1"/>
</dbReference>
<dbReference type="PROSITE" id="PS50975">
    <property type="entry name" value="ATP_GRASP"/>
    <property type="match status" value="1"/>
</dbReference>
<evidence type="ECO:0000256" key="4">
    <source>
        <dbReference type="ARBA" id="ARBA00022598"/>
    </source>
</evidence>
<evidence type="ECO:0000256" key="6">
    <source>
        <dbReference type="ARBA" id="ARBA00022840"/>
    </source>
</evidence>
<dbReference type="InterPro" id="IPR013815">
    <property type="entry name" value="ATP_grasp_subdomain_1"/>
</dbReference>
<gene>
    <name evidence="12" type="ORF">IAB69_02590</name>
</gene>
<comment type="subcellular location">
    <subcellularLocation>
        <location evidence="1">Cytoplasm</location>
    </subcellularLocation>
</comment>
<dbReference type="InterPro" id="IPR011095">
    <property type="entry name" value="Dala_Dala_lig_C"/>
</dbReference>
<keyword evidence="7" id="KW-0133">Cell shape</keyword>
<dbReference type="GO" id="GO:0008716">
    <property type="term" value="F:D-alanine-D-alanine ligase activity"/>
    <property type="evidence" value="ECO:0007669"/>
    <property type="project" value="InterPro"/>
</dbReference>
<dbReference type="GO" id="GO:0008360">
    <property type="term" value="P:regulation of cell shape"/>
    <property type="evidence" value="ECO:0007669"/>
    <property type="project" value="UniProtKB-KW"/>
</dbReference>
<dbReference type="SUPFAM" id="SSF52440">
    <property type="entry name" value="PreATP-grasp domain"/>
    <property type="match status" value="1"/>
</dbReference>
<dbReference type="PROSITE" id="PS00844">
    <property type="entry name" value="DALA_DALA_LIGASE_2"/>
    <property type="match status" value="1"/>
</dbReference>
<name>A0A9D1MJM1_9FIRM</name>
<dbReference type="Pfam" id="PF07478">
    <property type="entry name" value="Dala_Dala_lig_C"/>
    <property type="match status" value="1"/>
</dbReference>
<keyword evidence="8" id="KW-0573">Peptidoglycan synthesis</keyword>
<dbReference type="Proteomes" id="UP000824110">
    <property type="component" value="Unassembled WGS sequence"/>
</dbReference>
<evidence type="ECO:0000256" key="8">
    <source>
        <dbReference type="ARBA" id="ARBA00022984"/>
    </source>
</evidence>
<organism evidence="12 13">
    <name type="scientific">Candidatus Coproplasma excrementigallinarum</name>
    <dbReference type="NCBI Taxonomy" id="2840747"/>
    <lineage>
        <taxon>Bacteria</taxon>
        <taxon>Bacillati</taxon>
        <taxon>Bacillota</taxon>
        <taxon>Clostridia</taxon>
        <taxon>Eubacteriales</taxon>
        <taxon>Candidatus Coproplasma</taxon>
    </lineage>
</organism>
<comment type="similarity">
    <text evidence="2">Belongs to the D-alanine--D-alanine ligase family.</text>
</comment>
<protein>
    <submittedName>
        <fullName evidence="12">ATP-grasp domain-containing protein</fullName>
    </submittedName>
</protein>
<evidence type="ECO:0000313" key="12">
    <source>
        <dbReference type="EMBL" id="HIU61517.1"/>
    </source>
</evidence>
<keyword evidence="5 10" id="KW-0547">Nucleotide-binding</keyword>